<keyword evidence="2" id="KW-0472">Membrane</keyword>
<sequence length="350" mass="38293">MALTPGPCVLTTNTALGPVTPPDPTLSVPEPCWWLKSSSTLTTIPSSTTIAIVFSQPVTTTTTEVPLSYAITSYPSGGASIENPSESCKGFRVNAECVPYQVWLDLYSKAFPAFITTLASPHAQPNPGYKAPGVNIDGPNDWCFGFTVNGHCWEMSDFLAKLGNATGNASVPVSTATVTAAPSATISRSRKLGFLALPLAIVALAAIGAWFFWGRRQKKEEKDKESGRTKPLPPPAVSTTNPLAHHTPTHTIDQLYGRPGLDIERDEPALMEYEDLKTKGKWTGQTYGEVDEEKQKQGSRYLKNGVKIFDERHQRRSRERESMARRSAGEGPTRVLTEDERDEILFQPVR</sequence>
<comment type="caution">
    <text evidence="3">The sequence shown here is derived from an EMBL/GenBank/DDBJ whole genome shotgun (WGS) entry which is preliminary data.</text>
</comment>
<evidence type="ECO:0000313" key="4">
    <source>
        <dbReference type="Proteomes" id="UP001140513"/>
    </source>
</evidence>
<accession>A0A9W8XAM9</accession>
<reference evidence="3" key="1">
    <citation type="submission" date="2022-10" db="EMBL/GenBank/DDBJ databases">
        <title>Tapping the CABI collections for fungal endophytes: first genome assemblies for Collariella, Neodidymelliopsis, Ascochyta clinopodiicola, Didymella pomorum, Didymosphaeria variabile, Neocosmospora piperis and Neocucurbitaria cava.</title>
        <authorList>
            <person name="Hill R."/>
        </authorList>
    </citation>
    <scope>NUCLEOTIDE SEQUENCE</scope>
    <source>
        <strain evidence="3">IMI 356815</strain>
    </source>
</reference>
<feature type="compositionally biased region" description="Basic and acidic residues" evidence="1">
    <location>
        <begin position="308"/>
        <end position="328"/>
    </location>
</feature>
<protein>
    <submittedName>
        <fullName evidence="3">Uncharacterized protein</fullName>
    </submittedName>
</protein>
<dbReference type="Proteomes" id="UP001140513">
    <property type="component" value="Unassembled WGS sequence"/>
</dbReference>
<keyword evidence="4" id="KW-1185">Reference proteome</keyword>
<proteinExistence type="predicted"/>
<dbReference type="AlphaFoldDB" id="A0A9W8XAM9"/>
<dbReference type="RefSeq" id="XP_056065785.1">
    <property type="nucleotide sequence ID" value="XM_056220482.1"/>
</dbReference>
<keyword evidence="2" id="KW-1133">Transmembrane helix</keyword>
<feature type="region of interest" description="Disordered" evidence="1">
    <location>
        <begin position="220"/>
        <end position="259"/>
    </location>
</feature>
<evidence type="ECO:0000313" key="3">
    <source>
        <dbReference type="EMBL" id="KAJ4345621.1"/>
    </source>
</evidence>
<keyword evidence="2" id="KW-0812">Transmembrane</keyword>
<evidence type="ECO:0000256" key="1">
    <source>
        <dbReference type="SAM" id="MobiDB-lite"/>
    </source>
</evidence>
<name>A0A9W8XAM9_9PLEO</name>
<gene>
    <name evidence="3" type="ORF">N0V89_011755</name>
</gene>
<dbReference type="OrthoDB" id="3797535at2759"/>
<feature type="transmembrane region" description="Helical" evidence="2">
    <location>
        <begin position="192"/>
        <end position="213"/>
    </location>
</feature>
<dbReference type="GeneID" id="80915285"/>
<feature type="region of interest" description="Disordered" evidence="1">
    <location>
        <begin position="306"/>
        <end position="350"/>
    </location>
</feature>
<dbReference type="EMBL" id="JAPEUX010000009">
    <property type="protein sequence ID" value="KAJ4345621.1"/>
    <property type="molecule type" value="Genomic_DNA"/>
</dbReference>
<organism evidence="3 4">
    <name type="scientific">Didymosphaeria variabile</name>
    <dbReference type="NCBI Taxonomy" id="1932322"/>
    <lineage>
        <taxon>Eukaryota</taxon>
        <taxon>Fungi</taxon>
        <taxon>Dikarya</taxon>
        <taxon>Ascomycota</taxon>
        <taxon>Pezizomycotina</taxon>
        <taxon>Dothideomycetes</taxon>
        <taxon>Pleosporomycetidae</taxon>
        <taxon>Pleosporales</taxon>
        <taxon>Massarineae</taxon>
        <taxon>Didymosphaeriaceae</taxon>
        <taxon>Didymosphaeria</taxon>
    </lineage>
</organism>
<evidence type="ECO:0000256" key="2">
    <source>
        <dbReference type="SAM" id="Phobius"/>
    </source>
</evidence>